<evidence type="ECO:0000256" key="4">
    <source>
        <dbReference type="ARBA" id="ARBA00020831"/>
    </source>
</evidence>
<evidence type="ECO:0000256" key="1">
    <source>
        <dbReference type="ARBA" id="ARBA00004477"/>
    </source>
</evidence>
<dbReference type="SUPFAM" id="SSF53649">
    <property type="entry name" value="Alkaline phosphatase-like"/>
    <property type="match status" value="1"/>
</dbReference>
<proteinExistence type="inferred from homology"/>
<dbReference type="FunFam" id="3.40.720.10:FF:000015">
    <property type="entry name" value="GPI ethanolamine phosphate transferase 1"/>
    <property type="match status" value="1"/>
</dbReference>
<accession>A0A9W8DNH4</accession>
<comment type="subcellular location">
    <subcellularLocation>
        <location evidence="1 13">Endoplasmic reticulum membrane</location>
        <topology evidence="1 13">Multi-pass membrane protein</topology>
    </subcellularLocation>
</comment>
<evidence type="ECO:0000256" key="10">
    <source>
        <dbReference type="ARBA" id="ARBA00023136"/>
    </source>
</evidence>
<dbReference type="InterPro" id="IPR017850">
    <property type="entry name" value="Alkaline_phosphatase_core_sf"/>
</dbReference>
<dbReference type="EMBL" id="JANBPU010000118">
    <property type="protein sequence ID" value="KAJ1916040.1"/>
    <property type="molecule type" value="Genomic_DNA"/>
</dbReference>
<keyword evidence="8 13" id="KW-0256">Endoplasmic reticulum</keyword>
<dbReference type="PANTHER" id="PTHR12250">
    <property type="entry name" value="PHOSPHATIDYLINOSITOL GLYCAN, CLASS N"/>
    <property type="match status" value="1"/>
</dbReference>
<keyword evidence="7 13" id="KW-0812">Transmembrane</keyword>
<feature type="transmembrane region" description="Helical" evidence="13">
    <location>
        <begin position="922"/>
        <end position="945"/>
    </location>
</feature>
<dbReference type="CDD" id="cd16020">
    <property type="entry name" value="GPI_EPT_1"/>
    <property type="match status" value="1"/>
</dbReference>
<feature type="transmembrane region" description="Helical" evidence="13">
    <location>
        <begin position="659"/>
        <end position="678"/>
    </location>
</feature>
<dbReference type="GO" id="GO:0051377">
    <property type="term" value="F:mannose-ethanolamine phosphotransferase activity"/>
    <property type="evidence" value="ECO:0007669"/>
    <property type="project" value="UniProtKB-UniRule"/>
</dbReference>
<dbReference type="InterPro" id="IPR007070">
    <property type="entry name" value="GPI_EtnP_transferase_1"/>
</dbReference>
<keyword evidence="9 13" id="KW-1133">Transmembrane helix</keyword>
<feature type="transmembrane region" description="Helical" evidence="13">
    <location>
        <begin position="444"/>
        <end position="467"/>
    </location>
</feature>
<organism evidence="15 16">
    <name type="scientific">Mycoemilia scoparia</name>
    <dbReference type="NCBI Taxonomy" id="417184"/>
    <lineage>
        <taxon>Eukaryota</taxon>
        <taxon>Fungi</taxon>
        <taxon>Fungi incertae sedis</taxon>
        <taxon>Zoopagomycota</taxon>
        <taxon>Kickxellomycotina</taxon>
        <taxon>Kickxellomycetes</taxon>
        <taxon>Kickxellales</taxon>
        <taxon>Kickxellaceae</taxon>
        <taxon>Mycoemilia</taxon>
    </lineage>
</organism>
<comment type="pathway">
    <text evidence="2 13">Glycolipid biosynthesis; glycosylphosphatidylinositol-anchor biosynthesis.</text>
</comment>
<keyword evidence="11" id="KW-0325">Glycoprotein</keyword>
<feature type="transmembrane region" description="Helical" evidence="13">
    <location>
        <begin position="635"/>
        <end position="653"/>
    </location>
</feature>
<evidence type="ECO:0000313" key="15">
    <source>
        <dbReference type="EMBL" id="KAJ1916040.1"/>
    </source>
</evidence>
<dbReference type="OrthoDB" id="2748310at2759"/>
<keyword evidence="10 13" id="KW-0472">Membrane</keyword>
<feature type="transmembrane region" description="Helical" evidence="13">
    <location>
        <begin position="520"/>
        <end position="538"/>
    </location>
</feature>
<evidence type="ECO:0000256" key="2">
    <source>
        <dbReference type="ARBA" id="ARBA00004687"/>
    </source>
</evidence>
<feature type="transmembrane region" description="Helical" evidence="13">
    <location>
        <begin position="606"/>
        <end position="623"/>
    </location>
</feature>
<evidence type="ECO:0000256" key="12">
    <source>
        <dbReference type="ARBA" id="ARBA00024850"/>
    </source>
</evidence>
<feature type="transmembrane region" description="Helical" evidence="13">
    <location>
        <begin position="544"/>
        <end position="561"/>
    </location>
</feature>
<evidence type="ECO:0000256" key="9">
    <source>
        <dbReference type="ARBA" id="ARBA00022989"/>
    </source>
</evidence>
<evidence type="ECO:0000256" key="13">
    <source>
        <dbReference type="RuleBase" id="RU367138"/>
    </source>
</evidence>
<evidence type="ECO:0000256" key="8">
    <source>
        <dbReference type="ARBA" id="ARBA00022824"/>
    </source>
</evidence>
<feature type="domain" description="GPI ethanolamine phosphate transferase 1 C-terminal" evidence="14">
    <location>
        <begin position="762"/>
        <end position="981"/>
    </location>
</feature>
<name>A0A9W8DNH4_9FUNG</name>
<dbReference type="AlphaFoldDB" id="A0A9W8DNH4"/>
<feature type="transmembrane region" description="Helical" evidence="13">
    <location>
        <begin position="996"/>
        <end position="1018"/>
    </location>
</feature>
<evidence type="ECO:0000256" key="6">
    <source>
        <dbReference type="ARBA" id="ARBA00022679"/>
    </source>
</evidence>
<dbReference type="GO" id="GO:0006506">
    <property type="term" value="P:GPI anchor biosynthetic process"/>
    <property type="evidence" value="ECO:0007669"/>
    <property type="project" value="UniProtKB-KW"/>
</dbReference>
<evidence type="ECO:0000259" key="14">
    <source>
        <dbReference type="Pfam" id="PF04987"/>
    </source>
</evidence>
<dbReference type="Gene3D" id="3.40.720.10">
    <property type="entry name" value="Alkaline Phosphatase, subunit A"/>
    <property type="match status" value="1"/>
</dbReference>
<comment type="caution">
    <text evidence="15">The sequence shown here is derived from an EMBL/GenBank/DDBJ whole genome shotgun (WGS) entry which is preliminary data.</text>
</comment>
<comment type="function">
    <text evidence="12 13">Ethanolamine phosphate transferase involved in glycosylphosphatidylinositol-anchor biosynthesis. Transfers ethanolamine phosphate to the first alpha-1,4-linked mannose of the glycosylphosphatidylinositol precursor of GPI-anchor.</text>
</comment>
<dbReference type="Proteomes" id="UP001150538">
    <property type="component" value="Unassembled WGS sequence"/>
</dbReference>
<feature type="transmembrane region" description="Helical" evidence="13">
    <location>
        <begin position="798"/>
        <end position="816"/>
    </location>
</feature>
<evidence type="ECO:0000256" key="3">
    <source>
        <dbReference type="ARBA" id="ARBA00008400"/>
    </source>
</evidence>
<reference evidence="15" key="1">
    <citation type="submission" date="2022-07" db="EMBL/GenBank/DDBJ databases">
        <title>Phylogenomic reconstructions and comparative analyses of Kickxellomycotina fungi.</title>
        <authorList>
            <person name="Reynolds N.K."/>
            <person name="Stajich J.E."/>
            <person name="Barry K."/>
            <person name="Grigoriev I.V."/>
            <person name="Crous P."/>
            <person name="Smith M.E."/>
        </authorList>
    </citation>
    <scope>NUCLEOTIDE SEQUENCE</scope>
    <source>
        <strain evidence="15">NBRC 100468</strain>
    </source>
</reference>
<keyword evidence="6 13" id="KW-0808">Transferase</keyword>
<feature type="transmembrane region" description="Helical" evidence="13">
    <location>
        <begin position="957"/>
        <end position="976"/>
    </location>
</feature>
<keyword evidence="16" id="KW-1185">Reference proteome</keyword>
<evidence type="ECO:0000256" key="11">
    <source>
        <dbReference type="ARBA" id="ARBA00023180"/>
    </source>
</evidence>
<feature type="transmembrane region" description="Helical" evidence="13">
    <location>
        <begin position="708"/>
        <end position="727"/>
    </location>
</feature>
<sequence>MTPITIDEPAPAQRLVLFVADGLRADRIFEPRDPTMFSNASSSRSGNNSIYKDDEKTWAPYLMNIIQNHNASSWGVSHTRVPTESRPGHVAVIAGFYEDVSAVTKGWKMNPVEFDSLFNETRHTWSFGSPDILEMFKEGASDRSRVDIEMYSEESEDFQGNAAHLDEWVFDHVHSMFDTAEKENPDHKQRHDEVVRLEKMLRQDKIVLFLHLLGLDTNGHAHLPNSKEYYENIRFVDQGVKKMVERIEKFYGHDGKTSYIFTADHGMGDLGAHGDGHPDNTRTPLIAWGAGIAASNKNKQIVMPGHDDFSKNWDLTNVERKDVRQADIAPLMASLIGVPLPMNSVGTLPLNYLDVSPKFRAKAAFANAKQILAQYQIKHDQKKSTEFHFVPYGPLHRPEKPIQKWIQEIEDAIDGGKYEVAELRCAEFIELCLEGLRYFQRYDWLLLRSIVSAGYIGWIMYSLAFILKTYVVPSTLTAKLVGIHIFDSESKNKNKTITDGSGKRVTGGGIGGDVGSKAATLLNGMGLLVLTIFYWLFYMQKAPLLYYAYLAFPVYFWVEVAKQINWFRVALSSYFSSGQPKWKLPSLVLLYIAMLEAMVYGYFDRSLYSVGLVVMGVGWAVSLPKGFTKSHTGLVASWLFSCFSTAIFTILPVESNMMPNLAFLGGAAITLSGILVFYNRRNFIYPTSYQNPKLVTPMLQNRVIKLDTAILAVQVVLVGITSVLVYITHQYRSSHSAAAAAAAANKNGDNGQDSSSSPPQPSVPVIYRALLWCLLFISSSVPFIQLVRHKRVGVNPHFFHRLVTIYLAFAVPFQILTHSHESWFYLCFSSVLFTWLILERDSYRFEKETIPLNNLNTTKASSTAESKTNTNPYRELCLRDARTALFFLLFISVAFFGTGNVASMASFKLQSVFNLMTVFRPFLMAIILVFKILIPFFLLSSVFGVLNQSLDLPPFSLFLIVLSTTDIMTLNFFFLVRDEGSWLDIGMSISHFCISSLFVLLSIVLFILSHVLVGKVLVPTGASKGLKKKHA</sequence>
<gene>
    <name evidence="15" type="primary">MCD4</name>
    <name evidence="15" type="ORF">H4219_004007</name>
</gene>
<keyword evidence="5 13" id="KW-0337">GPI-anchor biosynthesis</keyword>
<dbReference type="Pfam" id="PF01663">
    <property type="entry name" value="Phosphodiest"/>
    <property type="match status" value="1"/>
</dbReference>
<dbReference type="PANTHER" id="PTHR12250:SF0">
    <property type="entry name" value="GPI ETHANOLAMINE PHOSPHATE TRANSFERASE 1"/>
    <property type="match status" value="1"/>
</dbReference>
<comment type="similarity">
    <text evidence="3 13">Belongs to the PIGG/PIGN/PIGO family. PIGN subfamily.</text>
</comment>
<dbReference type="GO" id="GO:0005789">
    <property type="term" value="C:endoplasmic reticulum membrane"/>
    <property type="evidence" value="ECO:0007669"/>
    <property type="project" value="UniProtKB-SubCell"/>
</dbReference>
<evidence type="ECO:0000313" key="16">
    <source>
        <dbReference type="Proteomes" id="UP001150538"/>
    </source>
</evidence>
<dbReference type="InterPro" id="IPR037671">
    <property type="entry name" value="PIGN_N"/>
</dbReference>
<evidence type="ECO:0000256" key="5">
    <source>
        <dbReference type="ARBA" id="ARBA00022502"/>
    </source>
</evidence>
<dbReference type="InterPro" id="IPR002591">
    <property type="entry name" value="Phosphodiest/P_Trfase"/>
</dbReference>
<feature type="domain" description="GPI ethanolamine phosphate transferase 1 C-terminal" evidence="14">
    <location>
        <begin position="434"/>
        <end position="733"/>
    </location>
</feature>
<feature type="transmembrane region" description="Helical" evidence="13">
    <location>
        <begin position="765"/>
        <end position="786"/>
    </location>
</feature>
<feature type="transmembrane region" description="Helical" evidence="13">
    <location>
        <begin position="822"/>
        <end position="838"/>
    </location>
</feature>
<evidence type="ECO:0000256" key="7">
    <source>
        <dbReference type="ARBA" id="ARBA00022692"/>
    </source>
</evidence>
<dbReference type="Pfam" id="PF04987">
    <property type="entry name" value="PigN"/>
    <property type="match status" value="2"/>
</dbReference>
<dbReference type="EC" id="2.-.-.-" evidence="13"/>
<dbReference type="InterPro" id="IPR017852">
    <property type="entry name" value="GPI_EtnP_transferase_1_C"/>
</dbReference>
<feature type="transmembrane region" description="Helical" evidence="13">
    <location>
        <begin position="884"/>
        <end position="902"/>
    </location>
</feature>
<protein>
    <recommendedName>
        <fullName evidence="4 13">GPI ethanolamine phosphate transferase 1</fullName>
        <ecNumber evidence="13">2.-.-.-</ecNumber>
    </recommendedName>
</protein>